<keyword evidence="1" id="KW-0472">Membrane</keyword>
<comment type="caution">
    <text evidence="2">The sequence shown here is derived from an EMBL/GenBank/DDBJ whole genome shotgun (WGS) entry which is preliminary data.</text>
</comment>
<evidence type="ECO:0000313" key="2">
    <source>
        <dbReference type="EMBL" id="OHS99030.1"/>
    </source>
</evidence>
<dbReference type="RefSeq" id="XP_068352167.1">
    <property type="nucleotide sequence ID" value="XM_068494375.1"/>
</dbReference>
<proteinExistence type="predicted"/>
<protein>
    <submittedName>
        <fullName evidence="2">Uncharacterized protein</fullName>
    </submittedName>
</protein>
<dbReference type="VEuPathDB" id="TrichDB:TRFO_08582"/>
<gene>
    <name evidence="2" type="ORF">TRFO_08582</name>
</gene>
<keyword evidence="1" id="KW-0812">Transmembrane</keyword>
<feature type="transmembrane region" description="Helical" evidence="1">
    <location>
        <begin position="31"/>
        <end position="55"/>
    </location>
</feature>
<feature type="transmembrane region" description="Helical" evidence="1">
    <location>
        <begin position="210"/>
        <end position="232"/>
    </location>
</feature>
<dbReference type="GeneID" id="94829079"/>
<organism evidence="2 3">
    <name type="scientific">Tritrichomonas foetus</name>
    <dbReference type="NCBI Taxonomy" id="1144522"/>
    <lineage>
        <taxon>Eukaryota</taxon>
        <taxon>Metamonada</taxon>
        <taxon>Parabasalia</taxon>
        <taxon>Tritrichomonadida</taxon>
        <taxon>Tritrichomonadidae</taxon>
        <taxon>Tritrichomonas</taxon>
    </lineage>
</organism>
<keyword evidence="1" id="KW-1133">Transmembrane helix</keyword>
<evidence type="ECO:0000313" key="3">
    <source>
        <dbReference type="Proteomes" id="UP000179807"/>
    </source>
</evidence>
<feature type="transmembrane region" description="Helical" evidence="1">
    <location>
        <begin position="186"/>
        <end position="204"/>
    </location>
</feature>
<dbReference type="Proteomes" id="UP000179807">
    <property type="component" value="Unassembled WGS sequence"/>
</dbReference>
<evidence type="ECO:0000256" key="1">
    <source>
        <dbReference type="SAM" id="Phobius"/>
    </source>
</evidence>
<sequence>MEDLNDSLSSSQSDHSTSLHSSLGSQDIHKILYHVYQAFNFLAFISAIFLILTFGTGAPFQIMRVFFTALITIVHLFSIAKYMFQKDNKSDGDENNNLGNNSTNDEIFSIYRKALLCPDIHYLTIFLIFTYSDLTPILTIFGYLITLGLSLLKYIVNDLLPLTGKADPSLLESIRSISNNKILQKAPVVFEMIIMIQTFMIAMFEMKISSFATFIVYVVWIVMFDYATVAVYNSAWKTIGNFLIKQANDNKATYGNVLGVVVDAFGRVGTEAMKWYK</sequence>
<dbReference type="EMBL" id="MLAK01001026">
    <property type="protein sequence ID" value="OHS99030.1"/>
    <property type="molecule type" value="Genomic_DNA"/>
</dbReference>
<feature type="transmembrane region" description="Helical" evidence="1">
    <location>
        <begin position="137"/>
        <end position="156"/>
    </location>
</feature>
<feature type="transmembrane region" description="Helical" evidence="1">
    <location>
        <begin position="61"/>
        <end position="80"/>
    </location>
</feature>
<keyword evidence="3" id="KW-1185">Reference proteome</keyword>
<accession>A0A1J4JIQ9</accession>
<name>A0A1J4JIQ9_9EUKA</name>
<dbReference type="AlphaFoldDB" id="A0A1J4JIQ9"/>
<reference evidence="2" key="1">
    <citation type="submission" date="2016-10" db="EMBL/GenBank/DDBJ databases">
        <authorList>
            <person name="Benchimol M."/>
            <person name="Almeida L.G."/>
            <person name="Vasconcelos A.T."/>
            <person name="Perreira-Neves A."/>
            <person name="Rosa I.A."/>
            <person name="Tasca T."/>
            <person name="Bogo M.R."/>
            <person name="de Souza W."/>
        </authorList>
    </citation>
    <scope>NUCLEOTIDE SEQUENCE [LARGE SCALE GENOMIC DNA]</scope>
    <source>
        <strain evidence="2">K</strain>
    </source>
</reference>